<dbReference type="Proteomes" id="UP000248817">
    <property type="component" value="Unassembled WGS sequence"/>
</dbReference>
<dbReference type="AlphaFoldDB" id="A0A2V5IA08"/>
<evidence type="ECO:0000313" key="3">
    <source>
        <dbReference type="EMBL" id="PYI33499.1"/>
    </source>
</evidence>
<feature type="region of interest" description="Disordered" evidence="1">
    <location>
        <begin position="1"/>
        <end position="37"/>
    </location>
</feature>
<feature type="compositionally biased region" description="Polar residues" evidence="1">
    <location>
        <begin position="22"/>
        <end position="37"/>
    </location>
</feature>
<dbReference type="InterPro" id="IPR000719">
    <property type="entry name" value="Prot_kinase_dom"/>
</dbReference>
<protein>
    <recommendedName>
        <fullName evidence="2">Protein kinase domain-containing protein</fullName>
    </recommendedName>
</protein>
<accession>A0A2V5IA08</accession>
<reference evidence="3 4" key="1">
    <citation type="submission" date="2018-02" db="EMBL/GenBank/DDBJ databases">
        <title>The genomes of Aspergillus section Nigri reveals drivers in fungal speciation.</title>
        <authorList>
            <consortium name="DOE Joint Genome Institute"/>
            <person name="Vesth T.C."/>
            <person name="Nybo J."/>
            <person name="Theobald S."/>
            <person name="Brandl J."/>
            <person name="Frisvad J.C."/>
            <person name="Nielsen K.F."/>
            <person name="Lyhne E.K."/>
            <person name="Kogle M.E."/>
            <person name="Kuo A."/>
            <person name="Riley R."/>
            <person name="Clum A."/>
            <person name="Nolan M."/>
            <person name="Lipzen A."/>
            <person name="Salamov A."/>
            <person name="Henrissat B."/>
            <person name="Wiebenga A."/>
            <person name="De vries R.P."/>
            <person name="Grigoriev I.V."/>
            <person name="Mortensen U.H."/>
            <person name="Andersen M.R."/>
            <person name="Baker S.E."/>
        </authorList>
    </citation>
    <scope>NUCLEOTIDE SEQUENCE [LARGE SCALE GENOMIC DNA]</scope>
    <source>
        <strain evidence="3 4">CBS 114.80</strain>
    </source>
</reference>
<evidence type="ECO:0000256" key="1">
    <source>
        <dbReference type="SAM" id="MobiDB-lite"/>
    </source>
</evidence>
<dbReference type="GO" id="GO:0005524">
    <property type="term" value="F:ATP binding"/>
    <property type="evidence" value="ECO:0007669"/>
    <property type="project" value="InterPro"/>
</dbReference>
<dbReference type="InterPro" id="IPR011009">
    <property type="entry name" value="Kinase-like_dom_sf"/>
</dbReference>
<evidence type="ECO:0000313" key="4">
    <source>
        <dbReference type="Proteomes" id="UP000248817"/>
    </source>
</evidence>
<gene>
    <name evidence="3" type="ORF">BP00DRAFT_444517</name>
</gene>
<keyword evidence="4" id="KW-1185">Reference proteome</keyword>
<name>A0A2V5IA08_9EURO</name>
<evidence type="ECO:0000259" key="2">
    <source>
        <dbReference type="PROSITE" id="PS50011"/>
    </source>
</evidence>
<dbReference type="SMART" id="SM00220">
    <property type="entry name" value="S_TKc"/>
    <property type="match status" value="1"/>
</dbReference>
<dbReference type="SUPFAM" id="SSF56112">
    <property type="entry name" value="Protein kinase-like (PK-like)"/>
    <property type="match status" value="1"/>
</dbReference>
<organism evidence="3 4">
    <name type="scientific">Aspergillus indologenus CBS 114.80</name>
    <dbReference type="NCBI Taxonomy" id="1450541"/>
    <lineage>
        <taxon>Eukaryota</taxon>
        <taxon>Fungi</taxon>
        <taxon>Dikarya</taxon>
        <taxon>Ascomycota</taxon>
        <taxon>Pezizomycotina</taxon>
        <taxon>Eurotiomycetes</taxon>
        <taxon>Eurotiomycetidae</taxon>
        <taxon>Eurotiales</taxon>
        <taxon>Aspergillaceae</taxon>
        <taxon>Aspergillus</taxon>
        <taxon>Aspergillus subgen. Circumdati</taxon>
    </lineage>
</organism>
<feature type="domain" description="Protein kinase" evidence="2">
    <location>
        <begin position="229"/>
        <end position="455"/>
    </location>
</feature>
<dbReference type="Gene3D" id="1.10.510.10">
    <property type="entry name" value="Transferase(Phosphotransferase) domain 1"/>
    <property type="match status" value="1"/>
</dbReference>
<dbReference type="GO" id="GO:0004672">
    <property type="term" value="F:protein kinase activity"/>
    <property type="evidence" value="ECO:0007669"/>
    <property type="project" value="InterPro"/>
</dbReference>
<sequence>MPRKAESPVRSPGSPRPDEADNQASRCDSTNSESISSGRVRWPCDIRLDLIGFGGQQAWESGDVYFNAPRDGHLRAIDSGLRARVSGLGHVAFRGALQAAYVCFMVRLPESVMDTEYLIRFDNSPRPALRNQKPSVVDQCIDLYTQQSWAELFSLLSRHCEPLFLSTPVAPPQDLESYLIRSRLCFRLIPQRNDTVTFEPCPVPPTLAREEVDWDAVEGEMRDTPVFQLSEVEWFRDVERGKIFEVGIRGATFAYKMTRGTESLQREISMLRKMKQCNQKGRSLRVPKLEGIIGIGTQYPGILMTYIPSPASLASLMTAGNEGEVSIAERQKWYNQIADAVHALHRHGLVWGDVKAANVVIDGVHRDAWLVDFGGGRTVGWVDSSVSGTEAGDLLGLSKMRKFLSLGDSGTYFMAKVHVGDNPRETLIVGFEVVPIVSLLPYPGHLRTPYVRGHG</sequence>
<dbReference type="EMBL" id="KZ825483">
    <property type="protein sequence ID" value="PYI33499.1"/>
    <property type="molecule type" value="Genomic_DNA"/>
</dbReference>
<dbReference type="PROSITE" id="PS50011">
    <property type="entry name" value="PROTEIN_KINASE_DOM"/>
    <property type="match status" value="1"/>
</dbReference>
<proteinExistence type="predicted"/>
<dbReference type="Pfam" id="PF00069">
    <property type="entry name" value="Pkinase"/>
    <property type="match status" value="1"/>
</dbReference>